<name>A0A8B2NNR3_9HYPH</name>
<dbReference type="AlphaFoldDB" id="A0A8B2NNR3"/>
<feature type="domain" description="Plastocyanin-like" evidence="4">
    <location>
        <begin position="227"/>
        <end position="341"/>
    </location>
</feature>
<dbReference type="GO" id="GO:0016491">
    <property type="term" value="F:oxidoreductase activity"/>
    <property type="evidence" value="ECO:0007669"/>
    <property type="project" value="UniProtKB-KW"/>
</dbReference>
<dbReference type="InterPro" id="IPR045087">
    <property type="entry name" value="Cu-oxidase_fam"/>
</dbReference>
<keyword evidence="7" id="KW-1185">Reference proteome</keyword>
<accession>A0A8B2NNR3</accession>
<feature type="domain" description="Plastocyanin-like" evidence="5">
    <location>
        <begin position="93"/>
        <end position="203"/>
    </location>
</feature>
<evidence type="ECO:0000256" key="3">
    <source>
        <dbReference type="ARBA" id="ARBA00023008"/>
    </source>
</evidence>
<keyword evidence="3" id="KW-0186">Copper</keyword>
<dbReference type="InterPro" id="IPR011707">
    <property type="entry name" value="Cu-oxidase-like_N"/>
</dbReference>
<dbReference type="InterPro" id="IPR011706">
    <property type="entry name" value="Cu-oxidase_C"/>
</dbReference>
<proteinExistence type="predicted"/>
<comment type="caution">
    <text evidence="6">The sequence shown here is derived from an EMBL/GenBank/DDBJ whole genome shotgun (WGS) entry which is preliminary data.</text>
</comment>
<dbReference type="PANTHER" id="PTHR11709:SF394">
    <property type="entry name" value="FI03373P-RELATED"/>
    <property type="match status" value="1"/>
</dbReference>
<dbReference type="Pfam" id="PF07732">
    <property type="entry name" value="Cu-oxidase_3"/>
    <property type="match status" value="1"/>
</dbReference>
<evidence type="ECO:0000256" key="1">
    <source>
        <dbReference type="ARBA" id="ARBA00022723"/>
    </source>
</evidence>
<evidence type="ECO:0000313" key="6">
    <source>
        <dbReference type="EMBL" id="RAH96211.1"/>
    </source>
</evidence>
<organism evidence="6 7">
    <name type="scientific">Acuticoccus sediminis</name>
    <dbReference type="NCBI Taxonomy" id="2184697"/>
    <lineage>
        <taxon>Bacteria</taxon>
        <taxon>Pseudomonadati</taxon>
        <taxon>Pseudomonadota</taxon>
        <taxon>Alphaproteobacteria</taxon>
        <taxon>Hyphomicrobiales</taxon>
        <taxon>Amorphaceae</taxon>
        <taxon>Acuticoccus</taxon>
    </lineage>
</organism>
<dbReference type="PANTHER" id="PTHR11709">
    <property type="entry name" value="MULTI-COPPER OXIDASE"/>
    <property type="match status" value="1"/>
</dbReference>
<dbReference type="OrthoDB" id="9757546at2"/>
<dbReference type="Proteomes" id="UP000249590">
    <property type="component" value="Unassembled WGS sequence"/>
</dbReference>
<dbReference type="EMBL" id="QHHQ01000015">
    <property type="protein sequence ID" value="RAH96211.1"/>
    <property type="molecule type" value="Genomic_DNA"/>
</dbReference>
<keyword evidence="2" id="KW-0560">Oxidoreductase</keyword>
<dbReference type="CDD" id="cd04202">
    <property type="entry name" value="CuRO_D2_2dMcoN_like"/>
    <property type="match status" value="1"/>
</dbReference>
<reference evidence="6 7" key="1">
    <citation type="submission" date="2018-05" db="EMBL/GenBank/DDBJ databases">
        <title>Acuticoccus sediminis sp. nov., isolated from deep-sea sediment of Indian Ocean.</title>
        <authorList>
            <person name="Liu X."/>
            <person name="Lai Q."/>
            <person name="Du Y."/>
            <person name="Sun F."/>
            <person name="Zhang X."/>
            <person name="Wang S."/>
            <person name="Shao Z."/>
        </authorList>
    </citation>
    <scope>NUCLEOTIDE SEQUENCE [LARGE SCALE GENOMIC DNA]</scope>
    <source>
        <strain evidence="6 7">PTG4-2</strain>
    </source>
</reference>
<dbReference type="InterPro" id="IPR006311">
    <property type="entry name" value="TAT_signal"/>
</dbReference>
<sequence>MTDRKNVAGLSRRQLLGAGAAAGALVSTSAWSRTANMSLPDAPVMESPLTQPPQAPSGGLPYNPVCTLNGWSLPFRMNGNVKEFHLVAEPVERELSDGTIAHLWGYNGQSPGPTIEAVEGERVRIFVTNRLPEHTSVHWHGVILPCGMDGVTGLTQPGIPAGKTFVYEFDLTKSGTHMYHPHGDEMVQMAMGMMGFFVIHPKDPNFMRVDRDYVFLLSAYDIDPGSYMPRVMEMTDFNLWAINSRVFPGVDPLVAAKGDRVRVRVGNLTMTNHPIHMHGYHFEVTGTDGGWVRPEARWPEVTIDIPVGGMRAYEFDAIHEGDWALHCHKSHHTMNAMGHDVPTFIGADKTNIARKIRLIQPEYMPMGTNGMADMAEMAMPIPDNTEPMMGGWGPFGSVEMGGMFTVMKVREGLAADDYSDPGWFDHPPGTVAYEWTGALPEVAFTEDANTVPPQHAGSPRRVD</sequence>
<dbReference type="Gene3D" id="2.60.40.420">
    <property type="entry name" value="Cupredoxins - blue copper proteins"/>
    <property type="match status" value="1"/>
</dbReference>
<dbReference type="GO" id="GO:0005507">
    <property type="term" value="F:copper ion binding"/>
    <property type="evidence" value="ECO:0007669"/>
    <property type="project" value="InterPro"/>
</dbReference>
<dbReference type="PROSITE" id="PS00080">
    <property type="entry name" value="MULTICOPPER_OXIDASE2"/>
    <property type="match status" value="1"/>
</dbReference>
<evidence type="ECO:0000256" key="2">
    <source>
        <dbReference type="ARBA" id="ARBA00023002"/>
    </source>
</evidence>
<keyword evidence="1" id="KW-0479">Metal-binding</keyword>
<dbReference type="SUPFAM" id="SSF49503">
    <property type="entry name" value="Cupredoxins"/>
    <property type="match status" value="2"/>
</dbReference>
<dbReference type="InterPro" id="IPR002355">
    <property type="entry name" value="Cu_oxidase_Cu_BS"/>
</dbReference>
<dbReference type="CDD" id="cd13860">
    <property type="entry name" value="CuRO_1_2dMco_1"/>
    <property type="match status" value="1"/>
</dbReference>
<gene>
    <name evidence="6" type="ORF">DLJ53_33060</name>
</gene>
<protein>
    <submittedName>
        <fullName evidence="6">Copper oxidase</fullName>
    </submittedName>
</protein>
<dbReference type="PROSITE" id="PS51318">
    <property type="entry name" value="TAT"/>
    <property type="match status" value="1"/>
</dbReference>
<dbReference type="RefSeq" id="WP_111352589.1">
    <property type="nucleotide sequence ID" value="NZ_QHHQ01000015.1"/>
</dbReference>
<dbReference type="InterPro" id="IPR008972">
    <property type="entry name" value="Cupredoxin"/>
</dbReference>
<dbReference type="Pfam" id="PF07731">
    <property type="entry name" value="Cu-oxidase_2"/>
    <property type="match status" value="1"/>
</dbReference>
<evidence type="ECO:0000259" key="5">
    <source>
        <dbReference type="Pfam" id="PF07732"/>
    </source>
</evidence>
<evidence type="ECO:0000259" key="4">
    <source>
        <dbReference type="Pfam" id="PF07731"/>
    </source>
</evidence>
<evidence type="ECO:0000313" key="7">
    <source>
        <dbReference type="Proteomes" id="UP000249590"/>
    </source>
</evidence>